<organism evidence="1 2">
    <name type="scientific">Minwuia thermotolerans</name>
    <dbReference type="NCBI Taxonomy" id="2056226"/>
    <lineage>
        <taxon>Bacteria</taxon>
        <taxon>Pseudomonadati</taxon>
        <taxon>Pseudomonadota</taxon>
        <taxon>Alphaproteobacteria</taxon>
        <taxon>Minwuiales</taxon>
        <taxon>Minwuiaceae</taxon>
        <taxon>Minwuia</taxon>
    </lineage>
</organism>
<evidence type="ECO:0000313" key="2">
    <source>
        <dbReference type="Proteomes" id="UP000229498"/>
    </source>
</evidence>
<dbReference type="PANTHER" id="PTHR39335">
    <property type="entry name" value="BLL4220 PROTEIN"/>
    <property type="match status" value="1"/>
</dbReference>
<comment type="caution">
    <text evidence="1">The sequence shown here is derived from an EMBL/GenBank/DDBJ whole genome shotgun (WGS) entry which is preliminary data.</text>
</comment>
<dbReference type="EMBL" id="PHIG01000012">
    <property type="protein sequence ID" value="PJK30922.1"/>
    <property type="molecule type" value="Genomic_DNA"/>
</dbReference>
<name>A0A2M9G5E2_9PROT</name>
<evidence type="ECO:0000313" key="1">
    <source>
        <dbReference type="EMBL" id="PJK30922.1"/>
    </source>
</evidence>
<proteinExistence type="predicted"/>
<sequence length="174" mass="19356">MAAFAALIAAQPAAAQNRPTDQDPLSLEEVLEEQLSAPYYGQTSDGFGRAQRPIVDRIPRKGLRGAGYWRTNVKYFKGVGNILTDLQDMTLYATSQDRDYQVSSVTGEALDKWRPLTVPETTETTGLWGKAWNDDMKAWVLTFADKPLYRFAGDDEPGDVRGKGGDWYVMEVIG</sequence>
<protein>
    <submittedName>
        <fullName evidence="1">Uncharacterized protein</fullName>
    </submittedName>
</protein>
<gene>
    <name evidence="1" type="ORF">CVT23_04435</name>
</gene>
<dbReference type="Proteomes" id="UP000229498">
    <property type="component" value="Unassembled WGS sequence"/>
</dbReference>
<dbReference type="AlphaFoldDB" id="A0A2M9G5E2"/>
<dbReference type="GO" id="GO:0043448">
    <property type="term" value="P:alkane catabolic process"/>
    <property type="evidence" value="ECO:0007669"/>
    <property type="project" value="TreeGrafter"/>
</dbReference>
<accession>A0A2M9G5E2</accession>
<reference evidence="1 2" key="1">
    <citation type="submission" date="2017-11" db="EMBL/GenBank/DDBJ databases">
        <title>Draft genome sequence of Rhizobiales bacterium SY3-13.</title>
        <authorList>
            <person name="Sun C."/>
        </authorList>
    </citation>
    <scope>NUCLEOTIDE SEQUENCE [LARGE SCALE GENOMIC DNA]</scope>
    <source>
        <strain evidence="1 2">SY3-13</strain>
    </source>
</reference>
<keyword evidence="2" id="KW-1185">Reference proteome</keyword>
<dbReference type="PANTHER" id="PTHR39335:SF1">
    <property type="entry name" value="BLL4220 PROTEIN"/>
    <property type="match status" value="1"/>
</dbReference>